<accession>A0AAV7G6B3</accession>
<reference evidence="2 3" key="1">
    <citation type="journal article" date="2021" name="Hortic Res">
        <title>Chromosome-scale assembly of the Dendrobium chrysotoxum genome enhances the understanding of orchid evolution.</title>
        <authorList>
            <person name="Zhang Y."/>
            <person name="Zhang G.Q."/>
            <person name="Zhang D."/>
            <person name="Liu X.D."/>
            <person name="Xu X.Y."/>
            <person name="Sun W.H."/>
            <person name="Yu X."/>
            <person name="Zhu X."/>
            <person name="Wang Z.W."/>
            <person name="Zhao X."/>
            <person name="Zhong W.Y."/>
            <person name="Chen H."/>
            <person name="Yin W.L."/>
            <person name="Huang T."/>
            <person name="Niu S.C."/>
            <person name="Liu Z.J."/>
        </authorList>
    </citation>
    <scope>NUCLEOTIDE SEQUENCE [LARGE SCALE GENOMIC DNA]</scope>
    <source>
        <strain evidence="2">Lindl</strain>
    </source>
</reference>
<comment type="caution">
    <text evidence="2">The sequence shown here is derived from an EMBL/GenBank/DDBJ whole genome shotgun (WGS) entry which is preliminary data.</text>
</comment>
<dbReference type="GO" id="GO:0043531">
    <property type="term" value="F:ADP binding"/>
    <property type="evidence" value="ECO:0007669"/>
    <property type="project" value="InterPro"/>
</dbReference>
<dbReference type="PANTHER" id="PTHR36766:SF30">
    <property type="entry name" value="TIR-NBS TYPE DISEASE RESISTANCE PROTEIN-RELATED"/>
    <property type="match status" value="1"/>
</dbReference>
<dbReference type="Pfam" id="PF00931">
    <property type="entry name" value="NB-ARC"/>
    <property type="match status" value="1"/>
</dbReference>
<gene>
    <name evidence="2" type="ORF">IEQ34_021610</name>
</gene>
<evidence type="ECO:0000313" key="3">
    <source>
        <dbReference type="Proteomes" id="UP000775213"/>
    </source>
</evidence>
<keyword evidence="3" id="KW-1185">Reference proteome</keyword>
<evidence type="ECO:0000259" key="1">
    <source>
        <dbReference type="Pfam" id="PF00931"/>
    </source>
</evidence>
<name>A0AAV7G6B3_DENCH</name>
<dbReference type="Proteomes" id="UP000775213">
    <property type="component" value="Unassembled WGS sequence"/>
</dbReference>
<dbReference type="SUPFAM" id="SSF52540">
    <property type="entry name" value="P-loop containing nucleoside triphosphate hydrolases"/>
    <property type="match status" value="1"/>
</dbReference>
<dbReference type="EMBL" id="JAGFBR010000018">
    <property type="protein sequence ID" value="KAH0450918.1"/>
    <property type="molecule type" value="Genomic_DNA"/>
</dbReference>
<dbReference type="InterPro" id="IPR027417">
    <property type="entry name" value="P-loop_NTPase"/>
</dbReference>
<feature type="domain" description="NB-ARC" evidence="1">
    <location>
        <begin position="15"/>
        <end position="151"/>
    </location>
</feature>
<protein>
    <recommendedName>
        <fullName evidence="1">NB-ARC domain-containing protein</fullName>
    </recommendedName>
</protein>
<organism evidence="2 3">
    <name type="scientific">Dendrobium chrysotoxum</name>
    <name type="common">Orchid</name>
    <dbReference type="NCBI Taxonomy" id="161865"/>
    <lineage>
        <taxon>Eukaryota</taxon>
        <taxon>Viridiplantae</taxon>
        <taxon>Streptophyta</taxon>
        <taxon>Embryophyta</taxon>
        <taxon>Tracheophyta</taxon>
        <taxon>Spermatophyta</taxon>
        <taxon>Magnoliopsida</taxon>
        <taxon>Liliopsida</taxon>
        <taxon>Asparagales</taxon>
        <taxon>Orchidaceae</taxon>
        <taxon>Epidendroideae</taxon>
        <taxon>Malaxideae</taxon>
        <taxon>Dendrobiinae</taxon>
        <taxon>Dendrobium</taxon>
    </lineage>
</organism>
<sequence length="165" mass="19035">MRWLRMLPNENIKLLLMELIYTKKILSIMGQGGMGKATLLQHILRCGFVFPTTSICKEKKRVITDMLKSLDKKRPDLDSLDALQDRLKIVVGSKKFLLILDDIREEENRDISKREDVLALVACGKFGNRILVTTRMDLLTPTTQTTCKRMKKTNKLVRELVRCLT</sequence>
<evidence type="ECO:0000313" key="2">
    <source>
        <dbReference type="EMBL" id="KAH0450918.1"/>
    </source>
</evidence>
<dbReference type="InterPro" id="IPR002182">
    <property type="entry name" value="NB-ARC"/>
</dbReference>
<dbReference type="AlphaFoldDB" id="A0AAV7G6B3"/>
<proteinExistence type="predicted"/>
<dbReference type="Gene3D" id="3.40.50.300">
    <property type="entry name" value="P-loop containing nucleotide triphosphate hydrolases"/>
    <property type="match status" value="1"/>
</dbReference>
<dbReference type="PANTHER" id="PTHR36766">
    <property type="entry name" value="PLANT BROAD-SPECTRUM MILDEW RESISTANCE PROTEIN RPW8"/>
    <property type="match status" value="1"/>
</dbReference>
<dbReference type="PRINTS" id="PR00364">
    <property type="entry name" value="DISEASERSIST"/>
</dbReference>